<reference evidence="8 9" key="1">
    <citation type="submission" date="2016-10" db="EMBL/GenBank/DDBJ databases">
        <authorList>
            <person name="de Groot N.N."/>
        </authorList>
    </citation>
    <scope>NUCLEOTIDE SEQUENCE [LARGE SCALE GENOMIC DNA]</scope>
    <source>
        <strain evidence="8 9">DSM 25186</strain>
    </source>
</reference>
<dbReference type="PROSITE" id="PS50850">
    <property type="entry name" value="MFS"/>
    <property type="match status" value="1"/>
</dbReference>
<feature type="transmembrane region" description="Helical" evidence="6">
    <location>
        <begin position="158"/>
        <end position="178"/>
    </location>
</feature>
<feature type="transmembrane region" description="Helical" evidence="6">
    <location>
        <begin position="293"/>
        <end position="311"/>
    </location>
</feature>
<accession>A0A1G9KEB2</accession>
<evidence type="ECO:0000259" key="7">
    <source>
        <dbReference type="PROSITE" id="PS50850"/>
    </source>
</evidence>
<dbReference type="CDD" id="cd17394">
    <property type="entry name" value="MFS_FucP_like"/>
    <property type="match status" value="1"/>
</dbReference>
<name>A0A1G9KEB2_9BACT</name>
<feature type="transmembrane region" description="Helical" evidence="6">
    <location>
        <begin position="198"/>
        <end position="218"/>
    </location>
</feature>
<feature type="transmembrane region" description="Helical" evidence="6">
    <location>
        <begin position="259"/>
        <end position="281"/>
    </location>
</feature>
<dbReference type="Proteomes" id="UP000198510">
    <property type="component" value="Unassembled WGS sequence"/>
</dbReference>
<evidence type="ECO:0000256" key="6">
    <source>
        <dbReference type="SAM" id="Phobius"/>
    </source>
</evidence>
<dbReference type="STRING" id="1075417.SAMN05421823_106139"/>
<dbReference type="GO" id="GO:0005886">
    <property type="term" value="C:plasma membrane"/>
    <property type="evidence" value="ECO:0007669"/>
    <property type="project" value="UniProtKB-SubCell"/>
</dbReference>
<keyword evidence="9" id="KW-1185">Reference proteome</keyword>
<feature type="transmembrane region" description="Helical" evidence="6">
    <location>
        <begin position="119"/>
        <end position="146"/>
    </location>
</feature>
<dbReference type="Gene3D" id="1.20.1250.20">
    <property type="entry name" value="MFS general substrate transporter like domains"/>
    <property type="match status" value="2"/>
</dbReference>
<evidence type="ECO:0000256" key="4">
    <source>
        <dbReference type="ARBA" id="ARBA00022989"/>
    </source>
</evidence>
<feature type="transmembrane region" description="Helical" evidence="6">
    <location>
        <begin position="381"/>
        <end position="401"/>
    </location>
</feature>
<keyword evidence="2" id="KW-1003">Cell membrane</keyword>
<organism evidence="8 9">
    <name type="scientific">Catalinimonas alkaloidigena</name>
    <dbReference type="NCBI Taxonomy" id="1075417"/>
    <lineage>
        <taxon>Bacteria</taxon>
        <taxon>Pseudomonadati</taxon>
        <taxon>Bacteroidota</taxon>
        <taxon>Cytophagia</taxon>
        <taxon>Cytophagales</taxon>
        <taxon>Catalimonadaceae</taxon>
        <taxon>Catalinimonas</taxon>
    </lineage>
</organism>
<keyword evidence="4 6" id="KW-1133">Transmembrane helix</keyword>
<sequence length="431" mass="46401">MHNALTQPPAGTRPTAAAAFTEKKFLTTLVFVVSLFMLWGIAITMGDVLNRHFQDVLHVSKAESGLVQFSIFGAYAVMGIPAGLFMKRFGYKNGVLLGLTLYALGAFLFVPAANAESFGFFRLALFVLACGLATLETVAHPFVAALGPQPTSDQRINFAQAFNGLGAVIGPLLGGYFILRATEGPVSGGADLDSVKLLYVGIGIVIACIAVAFFFVTVPPIQDPHAVDVAAEKDAYAVPTEPAAIQQPKKLFQHRHFRWAVAGQFFNVAAQGGTWAFFINYGVDVMGLIAENAAYYFSLSMVMMMVGRFLGTFLMRFIAPNKLLAAAALCNIVMCLIVAQGWGVTSFVALILVNFFFSIMFPTIFSLALKDLGPHTQQASSFITMGVVGGALFPPVMGLIADQNVAHAYYLPIICYVVIFLFGARFYQTGK</sequence>
<dbReference type="EMBL" id="FNFO01000006">
    <property type="protein sequence ID" value="SDL48200.1"/>
    <property type="molecule type" value="Genomic_DNA"/>
</dbReference>
<evidence type="ECO:0000256" key="3">
    <source>
        <dbReference type="ARBA" id="ARBA00022692"/>
    </source>
</evidence>
<feature type="transmembrane region" description="Helical" evidence="6">
    <location>
        <begin position="407"/>
        <end position="427"/>
    </location>
</feature>
<dbReference type="AlphaFoldDB" id="A0A1G9KEB2"/>
<dbReference type="PANTHER" id="PTHR43702">
    <property type="entry name" value="L-FUCOSE-PROTON SYMPORTER"/>
    <property type="match status" value="1"/>
</dbReference>
<dbReference type="GO" id="GO:0015535">
    <property type="term" value="F:fucose:proton symporter activity"/>
    <property type="evidence" value="ECO:0007669"/>
    <property type="project" value="InterPro"/>
</dbReference>
<evidence type="ECO:0000256" key="2">
    <source>
        <dbReference type="ARBA" id="ARBA00022475"/>
    </source>
</evidence>
<feature type="transmembrane region" description="Helical" evidence="6">
    <location>
        <begin position="323"/>
        <end position="342"/>
    </location>
</feature>
<dbReference type="InterPro" id="IPR011701">
    <property type="entry name" value="MFS"/>
</dbReference>
<feature type="transmembrane region" description="Helical" evidence="6">
    <location>
        <begin position="348"/>
        <end position="369"/>
    </location>
</feature>
<dbReference type="Pfam" id="PF07690">
    <property type="entry name" value="MFS_1"/>
    <property type="match status" value="1"/>
</dbReference>
<dbReference type="RefSeq" id="WP_089683838.1">
    <property type="nucleotide sequence ID" value="NZ_FNFO01000006.1"/>
</dbReference>
<gene>
    <name evidence="8" type="ORF">SAMN05421823_106139</name>
</gene>
<dbReference type="NCBIfam" id="TIGR00885">
    <property type="entry name" value="fucP"/>
    <property type="match status" value="1"/>
</dbReference>
<evidence type="ECO:0000313" key="9">
    <source>
        <dbReference type="Proteomes" id="UP000198510"/>
    </source>
</evidence>
<feature type="transmembrane region" description="Helical" evidence="6">
    <location>
        <begin position="25"/>
        <end position="46"/>
    </location>
</feature>
<dbReference type="SUPFAM" id="SSF103473">
    <property type="entry name" value="MFS general substrate transporter"/>
    <property type="match status" value="1"/>
</dbReference>
<evidence type="ECO:0000313" key="8">
    <source>
        <dbReference type="EMBL" id="SDL48200.1"/>
    </source>
</evidence>
<keyword evidence="5 6" id="KW-0472">Membrane</keyword>
<dbReference type="InterPro" id="IPR036259">
    <property type="entry name" value="MFS_trans_sf"/>
</dbReference>
<feature type="transmembrane region" description="Helical" evidence="6">
    <location>
        <begin position="66"/>
        <end position="86"/>
    </location>
</feature>
<evidence type="ECO:0000256" key="5">
    <source>
        <dbReference type="ARBA" id="ARBA00023136"/>
    </source>
</evidence>
<dbReference type="InterPro" id="IPR050375">
    <property type="entry name" value="MFS_TsgA-like"/>
</dbReference>
<dbReference type="PANTHER" id="PTHR43702:SF3">
    <property type="entry name" value="PROTEIN TSGA"/>
    <property type="match status" value="1"/>
</dbReference>
<dbReference type="InterPro" id="IPR020846">
    <property type="entry name" value="MFS_dom"/>
</dbReference>
<feature type="domain" description="Major facilitator superfamily (MFS) profile" evidence="7">
    <location>
        <begin position="26"/>
        <end position="431"/>
    </location>
</feature>
<dbReference type="InterPro" id="IPR005275">
    <property type="entry name" value="Lfuc_symporter_FucP"/>
</dbReference>
<proteinExistence type="predicted"/>
<comment type="subcellular location">
    <subcellularLocation>
        <location evidence="1">Cell inner membrane</location>
        <topology evidence="1">Multi-pass membrane protein</topology>
    </subcellularLocation>
</comment>
<evidence type="ECO:0000256" key="1">
    <source>
        <dbReference type="ARBA" id="ARBA00004429"/>
    </source>
</evidence>
<keyword evidence="3 6" id="KW-0812">Transmembrane</keyword>
<dbReference type="OrthoDB" id="9795150at2"/>
<feature type="transmembrane region" description="Helical" evidence="6">
    <location>
        <begin position="93"/>
        <end position="113"/>
    </location>
</feature>
<protein>
    <submittedName>
        <fullName evidence="8">MFS transporter, FHS family, L-fucose permease</fullName>
    </submittedName>
</protein>